<evidence type="ECO:0000313" key="3">
    <source>
        <dbReference type="Proteomes" id="UP000322245"/>
    </source>
</evidence>
<name>A0A5D3AYA6_9TREE</name>
<comment type="caution">
    <text evidence="2">The sequence shown here is derived from an EMBL/GenBank/DDBJ whole genome shotgun (WGS) entry which is preliminary data.</text>
</comment>
<proteinExistence type="predicted"/>
<evidence type="ECO:0000256" key="1">
    <source>
        <dbReference type="SAM" id="MobiDB-lite"/>
    </source>
</evidence>
<dbReference type="Proteomes" id="UP000322245">
    <property type="component" value="Unassembled WGS sequence"/>
</dbReference>
<gene>
    <name evidence="2" type="ORF">B9479_004287</name>
</gene>
<evidence type="ECO:0000313" key="2">
    <source>
        <dbReference type="EMBL" id="TYJ55063.1"/>
    </source>
</evidence>
<organism evidence="2 3">
    <name type="scientific">Cryptococcus floricola</name>
    <dbReference type="NCBI Taxonomy" id="2591691"/>
    <lineage>
        <taxon>Eukaryota</taxon>
        <taxon>Fungi</taxon>
        <taxon>Dikarya</taxon>
        <taxon>Basidiomycota</taxon>
        <taxon>Agaricomycotina</taxon>
        <taxon>Tremellomycetes</taxon>
        <taxon>Tremellales</taxon>
        <taxon>Cryptococcaceae</taxon>
        <taxon>Cryptococcus</taxon>
    </lineage>
</organism>
<dbReference type="AlphaFoldDB" id="A0A5D3AYA6"/>
<feature type="region of interest" description="Disordered" evidence="1">
    <location>
        <begin position="125"/>
        <end position="146"/>
    </location>
</feature>
<sequence length="146" mass="15894">MEVDPSRQEEWRLINQEGLPSGESLKLLSEISAWSHISNGKTLADFSEHHGQSTEDVVTVPEDLNAALRMCRESAMSYIAQGRISVPPAMIIDYNSITDYDAFRATEEKTQEAVAYALGSGLRRATTANGTSAADDKSQGSNDDAK</sequence>
<protein>
    <submittedName>
        <fullName evidence="2">Uncharacterized protein</fullName>
    </submittedName>
</protein>
<keyword evidence="3" id="KW-1185">Reference proteome</keyword>
<accession>A0A5D3AYA6</accession>
<feature type="compositionally biased region" description="Basic and acidic residues" evidence="1">
    <location>
        <begin position="134"/>
        <end position="146"/>
    </location>
</feature>
<dbReference type="EMBL" id="NIDF01000047">
    <property type="protein sequence ID" value="TYJ55063.1"/>
    <property type="molecule type" value="Genomic_DNA"/>
</dbReference>
<reference evidence="2 3" key="1">
    <citation type="submission" date="2017-05" db="EMBL/GenBank/DDBJ databases">
        <title>The Genome Sequence of Tsuchiyaea wingfieldii DSM 27421.</title>
        <authorList>
            <person name="Cuomo C."/>
            <person name="Passer A."/>
            <person name="Billmyre B."/>
            <person name="Heitman J."/>
        </authorList>
    </citation>
    <scope>NUCLEOTIDE SEQUENCE [LARGE SCALE GENOMIC DNA]</scope>
    <source>
        <strain evidence="2 3">DSM 27421</strain>
    </source>
</reference>